<dbReference type="GO" id="GO:0016787">
    <property type="term" value="F:hydrolase activity"/>
    <property type="evidence" value="ECO:0007669"/>
    <property type="project" value="UniProtKB-KW"/>
</dbReference>
<dbReference type="Gene3D" id="3.60.15.10">
    <property type="entry name" value="Ribonuclease Z/Hydroxyacylglutathione hydrolase-like"/>
    <property type="match status" value="1"/>
</dbReference>
<protein>
    <submittedName>
        <fullName evidence="2">MBL fold metallo-hydrolase</fullName>
    </submittedName>
</protein>
<name>A0A6G9XTT8_NOCBR</name>
<keyword evidence="2" id="KW-0378">Hydrolase</keyword>
<dbReference type="PANTHER" id="PTHR42951">
    <property type="entry name" value="METALLO-BETA-LACTAMASE DOMAIN-CONTAINING"/>
    <property type="match status" value="1"/>
</dbReference>
<dbReference type="AlphaFoldDB" id="A0A6G9XTT8"/>
<feature type="domain" description="Metallo-beta-lactamase" evidence="1">
    <location>
        <begin position="28"/>
        <end position="242"/>
    </location>
</feature>
<accession>A0A6G9XTT8</accession>
<dbReference type="SMART" id="SM00849">
    <property type="entry name" value="Lactamase_B"/>
    <property type="match status" value="1"/>
</dbReference>
<sequence length="315" mass="35512">MKAENMAEDWFAVQRLRDGIYLIAEPVHVNSYLIVGSRRAVLFDSGLGVASIRRCIETITDLPVLVVNSHHHFDHVGGNREFSELAFHFSGTELHRTGPPEHWLSQYLIAVDVVQAQYKKFAEIDRAWFNILAPEMRMRQFPEYFDPMHWEIAYVEPTHLLRDGEEIDLGDRILRVVYTPGHSVDSICLIDESNRILFSGDTIGTGSMYAHLDTADIETYALTTAMLATDISPCVDEILCAHGARYRAYPEILGRAAAAFERLLTGAVSLEDRFDCFLDPVRAANFEEFSIFLPPSFSSFDCAARREAGRVHGGP</sequence>
<dbReference type="Pfam" id="PF00753">
    <property type="entry name" value="Lactamase_B"/>
    <property type="match status" value="2"/>
</dbReference>
<dbReference type="PANTHER" id="PTHR42951:SF4">
    <property type="entry name" value="ACYL-COENZYME A THIOESTERASE MBLAC2"/>
    <property type="match status" value="1"/>
</dbReference>
<evidence type="ECO:0000259" key="1">
    <source>
        <dbReference type="SMART" id="SM00849"/>
    </source>
</evidence>
<dbReference type="InterPro" id="IPR050855">
    <property type="entry name" value="NDM-1-like"/>
</dbReference>
<evidence type="ECO:0000313" key="3">
    <source>
        <dbReference type="Proteomes" id="UP000501705"/>
    </source>
</evidence>
<organism evidence="2 3">
    <name type="scientific">Nocardia brasiliensis</name>
    <dbReference type="NCBI Taxonomy" id="37326"/>
    <lineage>
        <taxon>Bacteria</taxon>
        <taxon>Bacillati</taxon>
        <taxon>Actinomycetota</taxon>
        <taxon>Actinomycetes</taxon>
        <taxon>Mycobacteriales</taxon>
        <taxon>Nocardiaceae</taxon>
        <taxon>Nocardia</taxon>
    </lineage>
</organism>
<proteinExistence type="predicted"/>
<gene>
    <name evidence="2" type="ORF">F5X71_20405</name>
</gene>
<dbReference type="EMBL" id="CP046171">
    <property type="protein sequence ID" value="QIS04372.1"/>
    <property type="molecule type" value="Genomic_DNA"/>
</dbReference>
<dbReference type="InterPro" id="IPR001279">
    <property type="entry name" value="Metallo-B-lactamas"/>
</dbReference>
<reference evidence="2 3" key="1">
    <citation type="journal article" date="2019" name="ACS Chem. Biol.">
        <title>Identification and Mobilization of a Cryptic Antibiotic Biosynthesis Gene Locus from a Human-Pathogenic Nocardia Isolate.</title>
        <authorList>
            <person name="Herisse M."/>
            <person name="Ishida K."/>
            <person name="Porter J.L."/>
            <person name="Howden B."/>
            <person name="Hertweck C."/>
            <person name="Stinear T.P."/>
            <person name="Pidot S.J."/>
        </authorList>
    </citation>
    <scope>NUCLEOTIDE SEQUENCE [LARGE SCALE GENOMIC DNA]</scope>
    <source>
        <strain evidence="2 3">AUSMDU00024985</strain>
    </source>
</reference>
<dbReference type="SUPFAM" id="SSF56281">
    <property type="entry name" value="Metallo-hydrolase/oxidoreductase"/>
    <property type="match status" value="1"/>
</dbReference>
<evidence type="ECO:0000313" key="2">
    <source>
        <dbReference type="EMBL" id="QIS04372.1"/>
    </source>
</evidence>
<dbReference type="Proteomes" id="UP000501705">
    <property type="component" value="Chromosome"/>
</dbReference>
<dbReference type="InterPro" id="IPR036866">
    <property type="entry name" value="RibonucZ/Hydroxyglut_hydro"/>
</dbReference>